<dbReference type="Gene3D" id="1.10.357.10">
    <property type="entry name" value="Tetracycline Repressor, domain 2"/>
    <property type="match status" value="1"/>
</dbReference>
<sequence length="206" mass="21881">MSAKRSPGTRSGRRPGNVDTRAAILDAARARFAEAGFDKTSIRAVAAAAQVDPALVHHYFGTKQQLFAAVVEFPVDPEATLAIVDSAPLHELGAAIVRAVVGIWDSPAGPGIVAMVRSMLTGDADMTRTFLLKVVLERVRSRIARPDDDGHARVSLAAAQMMGVLIARKVICVEPLASMPLDAVVEAVGPSMQRYLTGRIDAAQPY</sequence>
<keyword evidence="1 2" id="KW-0238">DNA-binding</keyword>
<organism evidence="4 5">
    <name type="scientific">Nocardia ignorata</name>
    <dbReference type="NCBI Taxonomy" id="145285"/>
    <lineage>
        <taxon>Bacteria</taxon>
        <taxon>Bacillati</taxon>
        <taxon>Actinomycetota</taxon>
        <taxon>Actinomycetes</taxon>
        <taxon>Mycobacteriales</taxon>
        <taxon>Nocardiaceae</taxon>
        <taxon>Nocardia</taxon>
    </lineage>
</organism>
<comment type="caution">
    <text evidence="4">The sequence shown here is derived from an EMBL/GenBank/DDBJ whole genome shotgun (WGS) entry which is preliminary data.</text>
</comment>
<proteinExistence type="predicted"/>
<dbReference type="PRINTS" id="PR00455">
    <property type="entry name" value="HTHTETR"/>
</dbReference>
<dbReference type="AlphaFoldDB" id="A0A4R6NXI2"/>
<dbReference type="Gene3D" id="1.10.10.60">
    <property type="entry name" value="Homeodomain-like"/>
    <property type="match status" value="1"/>
</dbReference>
<dbReference type="SUPFAM" id="SSF48498">
    <property type="entry name" value="Tetracyclin repressor-like, C-terminal domain"/>
    <property type="match status" value="1"/>
</dbReference>
<name>A0A4R6NXI2_NOCIG</name>
<gene>
    <name evidence="4" type="ORF">DFR75_11538</name>
</gene>
<accession>A0A4R6NXI2</accession>
<evidence type="ECO:0000256" key="1">
    <source>
        <dbReference type="ARBA" id="ARBA00023125"/>
    </source>
</evidence>
<dbReference type="EMBL" id="SNXK01000015">
    <property type="protein sequence ID" value="TDP28731.1"/>
    <property type="molecule type" value="Genomic_DNA"/>
</dbReference>
<dbReference type="InterPro" id="IPR036271">
    <property type="entry name" value="Tet_transcr_reg_TetR-rel_C_sf"/>
</dbReference>
<dbReference type="RefSeq" id="WP_067499131.1">
    <property type="nucleotide sequence ID" value="NZ_SNXK01000015.1"/>
</dbReference>
<dbReference type="PANTHER" id="PTHR30055">
    <property type="entry name" value="HTH-TYPE TRANSCRIPTIONAL REGULATOR RUTR"/>
    <property type="match status" value="1"/>
</dbReference>
<evidence type="ECO:0000259" key="3">
    <source>
        <dbReference type="PROSITE" id="PS50977"/>
    </source>
</evidence>
<dbReference type="Pfam" id="PF00440">
    <property type="entry name" value="TetR_N"/>
    <property type="match status" value="1"/>
</dbReference>
<keyword evidence="5" id="KW-1185">Reference proteome</keyword>
<evidence type="ECO:0000313" key="4">
    <source>
        <dbReference type="EMBL" id="TDP28731.1"/>
    </source>
</evidence>
<dbReference type="GO" id="GO:0003700">
    <property type="term" value="F:DNA-binding transcription factor activity"/>
    <property type="evidence" value="ECO:0007669"/>
    <property type="project" value="TreeGrafter"/>
</dbReference>
<dbReference type="InterPro" id="IPR009057">
    <property type="entry name" value="Homeodomain-like_sf"/>
</dbReference>
<dbReference type="InterPro" id="IPR041678">
    <property type="entry name" value="TetR_C_16"/>
</dbReference>
<feature type="domain" description="HTH tetR-type" evidence="3">
    <location>
        <begin position="18"/>
        <end position="78"/>
    </location>
</feature>
<dbReference type="SUPFAM" id="SSF46689">
    <property type="entry name" value="Homeodomain-like"/>
    <property type="match status" value="1"/>
</dbReference>
<feature type="DNA-binding region" description="H-T-H motif" evidence="2">
    <location>
        <begin position="41"/>
        <end position="60"/>
    </location>
</feature>
<dbReference type="PANTHER" id="PTHR30055:SF235">
    <property type="entry name" value="TRANSCRIPTIONAL REGULATORY PROTEIN"/>
    <property type="match status" value="1"/>
</dbReference>
<dbReference type="PROSITE" id="PS50977">
    <property type="entry name" value="HTH_TETR_2"/>
    <property type="match status" value="1"/>
</dbReference>
<dbReference type="InterPro" id="IPR001647">
    <property type="entry name" value="HTH_TetR"/>
</dbReference>
<dbReference type="Pfam" id="PF17920">
    <property type="entry name" value="TetR_C_16"/>
    <property type="match status" value="1"/>
</dbReference>
<evidence type="ECO:0000256" key="2">
    <source>
        <dbReference type="PROSITE-ProRule" id="PRU00335"/>
    </source>
</evidence>
<dbReference type="InterPro" id="IPR050109">
    <property type="entry name" value="HTH-type_TetR-like_transc_reg"/>
</dbReference>
<evidence type="ECO:0000313" key="5">
    <source>
        <dbReference type="Proteomes" id="UP000295087"/>
    </source>
</evidence>
<protein>
    <submittedName>
        <fullName evidence="4">TetR family transcriptional regulator</fullName>
    </submittedName>
</protein>
<reference evidence="4 5" key="1">
    <citation type="submission" date="2019-03" db="EMBL/GenBank/DDBJ databases">
        <title>Genomic Encyclopedia of Type Strains, Phase IV (KMG-IV): sequencing the most valuable type-strain genomes for metagenomic binning, comparative biology and taxonomic classification.</title>
        <authorList>
            <person name="Goeker M."/>
        </authorList>
    </citation>
    <scope>NUCLEOTIDE SEQUENCE [LARGE SCALE GENOMIC DNA]</scope>
    <source>
        <strain evidence="4 5">DSM 44496</strain>
    </source>
</reference>
<dbReference type="GO" id="GO:0000976">
    <property type="term" value="F:transcription cis-regulatory region binding"/>
    <property type="evidence" value="ECO:0007669"/>
    <property type="project" value="TreeGrafter"/>
</dbReference>
<dbReference type="Proteomes" id="UP000295087">
    <property type="component" value="Unassembled WGS sequence"/>
</dbReference>